<feature type="region of interest" description="Disordered" evidence="1">
    <location>
        <begin position="1"/>
        <end position="62"/>
    </location>
</feature>
<feature type="compositionally biased region" description="Basic residues" evidence="1">
    <location>
        <begin position="15"/>
        <end position="26"/>
    </location>
</feature>
<evidence type="ECO:0000313" key="2">
    <source>
        <dbReference type="EMBL" id="EDW18668.2"/>
    </source>
</evidence>
<dbReference type="AlphaFoldDB" id="B4KXI2"/>
<gene>
    <name evidence="2" type="primary">Dmoj\GI11952</name>
    <name evidence="2" type="ORF">Dmoj_GI11952</name>
</gene>
<name>B4KXI2_DROMO</name>
<organism evidence="2 3">
    <name type="scientific">Drosophila mojavensis</name>
    <name type="common">Fruit fly</name>
    <dbReference type="NCBI Taxonomy" id="7230"/>
    <lineage>
        <taxon>Eukaryota</taxon>
        <taxon>Metazoa</taxon>
        <taxon>Ecdysozoa</taxon>
        <taxon>Arthropoda</taxon>
        <taxon>Hexapoda</taxon>
        <taxon>Insecta</taxon>
        <taxon>Pterygota</taxon>
        <taxon>Neoptera</taxon>
        <taxon>Endopterygota</taxon>
        <taxon>Diptera</taxon>
        <taxon>Brachycera</taxon>
        <taxon>Muscomorpha</taxon>
        <taxon>Ephydroidea</taxon>
        <taxon>Drosophilidae</taxon>
        <taxon>Drosophila</taxon>
    </lineage>
</organism>
<evidence type="ECO:0000313" key="3">
    <source>
        <dbReference type="Proteomes" id="UP000009192"/>
    </source>
</evidence>
<feature type="compositionally biased region" description="Basic residues" evidence="1">
    <location>
        <begin position="45"/>
        <end position="56"/>
    </location>
</feature>
<protein>
    <submittedName>
        <fullName evidence="2">Uncharacterized protein</fullName>
    </submittedName>
</protein>
<sequence length="344" mass="38192">MNNGLEKTSFGRIRSASRKRERRPKKRTETAQAVTTQIDLVPASVKRRGRSQRKTKVAQTLTAPLSEPVPEILPLDRFQLSSQQQIAISMPGKSKSKSGTNRKHSKSQIKPVQSLQLEQQPIMTSNAGKERDSAGILQSTTTNPLAAVAPRKVSTVATNSTQSYSYQCMNLTQTLLPERYPAHFIHQLPSAPKYATGTILSGELQRVSSATMVDESNKMSDSISADSEKLSPSPPNVESWGSTTPSLSESLTEVFGTRKIRDALNIALPRQYRVQESQLPDIAFMLGVKVERLRNVLELTERLTLDELQQSRYESYDLSSEEEVELVGKPSPYKLTTKSYKIVG</sequence>
<dbReference type="EMBL" id="CH933809">
    <property type="protein sequence ID" value="EDW18668.2"/>
    <property type="molecule type" value="Genomic_DNA"/>
</dbReference>
<accession>B4KXI2</accession>
<dbReference type="KEGG" id="dmo:Dmoj_GI11952"/>
<dbReference type="Proteomes" id="UP000009192">
    <property type="component" value="Unassembled WGS sequence"/>
</dbReference>
<feature type="region of interest" description="Disordered" evidence="1">
    <location>
        <begin position="212"/>
        <end position="245"/>
    </location>
</feature>
<proteinExistence type="predicted"/>
<keyword evidence="3" id="KW-1185">Reference proteome</keyword>
<reference evidence="2 3" key="1">
    <citation type="journal article" date="2007" name="Nature">
        <title>Evolution of genes and genomes on the Drosophila phylogeny.</title>
        <authorList>
            <consortium name="Drosophila 12 Genomes Consortium"/>
            <person name="Clark A.G."/>
            <person name="Eisen M.B."/>
            <person name="Smith D.R."/>
            <person name="Bergman C.M."/>
            <person name="Oliver B."/>
            <person name="Markow T.A."/>
            <person name="Kaufman T.C."/>
            <person name="Kellis M."/>
            <person name="Gelbart W."/>
            <person name="Iyer V.N."/>
            <person name="Pollard D.A."/>
            <person name="Sackton T.B."/>
            <person name="Larracuente A.M."/>
            <person name="Singh N.D."/>
            <person name="Abad J.P."/>
            <person name="Abt D.N."/>
            <person name="Adryan B."/>
            <person name="Aguade M."/>
            <person name="Akashi H."/>
            <person name="Anderson W.W."/>
            <person name="Aquadro C.F."/>
            <person name="Ardell D.H."/>
            <person name="Arguello R."/>
            <person name="Artieri C.G."/>
            <person name="Barbash D.A."/>
            <person name="Barker D."/>
            <person name="Barsanti P."/>
            <person name="Batterham P."/>
            <person name="Batzoglou S."/>
            <person name="Begun D."/>
            <person name="Bhutkar A."/>
            <person name="Blanco E."/>
            <person name="Bosak S.A."/>
            <person name="Bradley R.K."/>
            <person name="Brand A.D."/>
            <person name="Brent M.R."/>
            <person name="Brooks A.N."/>
            <person name="Brown R.H."/>
            <person name="Butlin R.K."/>
            <person name="Caggese C."/>
            <person name="Calvi B.R."/>
            <person name="Bernardo de Carvalho A."/>
            <person name="Caspi A."/>
            <person name="Castrezana S."/>
            <person name="Celniker S.E."/>
            <person name="Chang J.L."/>
            <person name="Chapple C."/>
            <person name="Chatterji S."/>
            <person name="Chinwalla A."/>
            <person name="Civetta A."/>
            <person name="Clifton S.W."/>
            <person name="Comeron J.M."/>
            <person name="Costello J.C."/>
            <person name="Coyne J.A."/>
            <person name="Daub J."/>
            <person name="David R.G."/>
            <person name="Delcher A.L."/>
            <person name="Delehaunty K."/>
            <person name="Do C.B."/>
            <person name="Ebling H."/>
            <person name="Edwards K."/>
            <person name="Eickbush T."/>
            <person name="Evans J.D."/>
            <person name="Filipski A."/>
            <person name="Findeiss S."/>
            <person name="Freyhult E."/>
            <person name="Fulton L."/>
            <person name="Fulton R."/>
            <person name="Garcia A.C."/>
            <person name="Gardiner A."/>
            <person name="Garfield D.A."/>
            <person name="Garvin B.E."/>
            <person name="Gibson G."/>
            <person name="Gilbert D."/>
            <person name="Gnerre S."/>
            <person name="Godfrey J."/>
            <person name="Good R."/>
            <person name="Gotea V."/>
            <person name="Gravely B."/>
            <person name="Greenberg A.J."/>
            <person name="Griffiths-Jones S."/>
            <person name="Gross S."/>
            <person name="Guigo R."/>
            <person name="Gustafson E.A."/>
            <person name="Haerty W."/>
            <person name="Hahn M.W."/>
            <person name="Halligan D.L."/>
            <person name="Halpern A.L."/>
            <person name="Halter G.M."/>
            <person name="Han M.V."/>
            <person name="Heger A."/>
            <person name="Hillier L."/>
            <person name="Hinrichs A.S."/>
            <person name="Holmes I."/>
            <person name="Hoskins R.A."/>
            <person name="Hubisz M.J."/>
            <person name="Hultmark D."/>
            <person name="Huntley M.A."/>
            <person name="Jaffe D.B."/>
            <person name="Jagadeeshan S."/>
            <person name="Jeck W.R."/>
            <person name="Johnson J."/>
            <person name="Jones C.D."/>
            <person name="Jordan W.C."/>
            <person name="Karpen G.H."/>
            <person name="Kataoka E."/>
            <person name="Keightley P.D."/>
            <person name="Kheradpour P."/>
            <person name="Kirkness E.F."/>
            <person name="Koerich L.B."/>
            <person name="Kristiansen K."/>
            <person name="Kudrna D."/>
            <person name="Kulathinal R.J."/>
            <person name="Kumar S."/>
            <person name="Kwok R."/>
            <person name="Lander E."/>
            <person name="Langley C.H."/>
            <person name="Lapoint R."/>
            <person name="Lazzaro B.P."/>
            <person name="Lee S.J."/>
            <person name="Levesque L."/>
            <person name="Li R."/>
            <person name="Lin C.F."/>
            <person name="Lin M.F."/>
            <person name="Lindblad-Toh K."/>
            <person name="Llopart A."/>
            <person name="Long M."/>
            <person name="Low L."/>
            <person name="Lozovsky E."/>
            <person name="Lu J."/>
            <person name="Luo M."/>
            <person name="Machado C.A."/>
            <person name="Makalowski W."/>
            <person name="Marzo M."/>
            <person name="Matsuda M."/>
            <person name="Matzkin L."/>
            <person name="McAllister B."/>
            <person name="McBride C.S."/>
            <person name="McKernan B."/>
            <person name="McKernan K."/>
            <person name="Mendez-Lago M."/>
            <person name="Minx P."/>
            <person name="Mollenhauer M.U."/>
            <person name="Montooth K."/>
            <person name="Mount S.M."/>
            <person name="Mu X."/>
            <person name="Myers E."/>
            <person name="Negre B."/>
            <person name="Newfeld S."/>
            <person name="Nielsen R."/>
            <person name="Noor M.A."/>
            <person name="O'Grady P."/>
            <person name="Pachter L."/>
            <person name="Papaceit M."/>
            <person name="Parisi M.J."/>
            <person name="Parisi M."/>
            <person name="Parts L."/>
            <person name="Pedersen J.S."/>
            <person name="Pesole G."/>
            <person name="Phillippy A.M."/>
            <person name="Ponting C.P."/>
            <person name="Pop M."/>
            <person name="Porcelli D."/>
            <person name="Powell J.R."/>
            <person name="Prohaska S."/>
            <person name="Pruitt K."/>
            <person name="Puig M."/>
            <person name="Quesneville H."/>
            <person name="Ram K.R."/>
            <person name="Rand D."/>
            <person name="Rasmussen M.D."/>
            <person name="Reed L.K."/>
            <person name="Reenan R."/>
            <person name="Reily A."/>
            <person name="Remington K.A."/>
            <person name="Rieger T.T."/>
            <person name="Ritchie M.G."/>
            <person name="Robin C."/>
            <person name="Rogers Y.H."/>
            <person name="Rohde C."/>
            <person name="Rozas J."/>
            <person name="Rubenfield M.J."/>
            <person name="Ruiz A."/>
            <person name="Russo S."/>
            <person name="Salzberg S.L."/>
            <person name="Sanchez-Gracia A."/>
            <person name="Saranga D.J."/>
            <person name="Sato H."/>
            <person name="Schaeffer S.W."/>
            <person name="Schatz M.C."/>
            <person name="Schlenke T."/>
            <person name="Schwartz R."/>
            <person name="Segarra C."/>
            <person name="Singh R.S."/>
            <person name="Sirot L."/>
            <person name="Sirota M."/>
            <person name="Sisneros N.B."/>
            <person name="Smith C.D."/>
            <person name="Smith T.F."/>
            <person name="Spieth J."/>
            <person name="Stage D.E."/>
            <person name="Stark A."/>
            <person name="Stephan W."/>
            <person name="Strausberg R.L."/>
            <person name="Strempel S."/>
            <person name="Sturgill D."/>
            <person name="Sutton G."/>
            <person name="Sutton G.G."/>
            <person name="Tao W."/>
            <person name="Teichmann S."/>
            <person name="Tobari Y.N."/>
            <person name="Tomimura Y."/>
            <person name="Tsolas J.M."/>
            <person name="Valente V.L."/>
            <person name="Venter E."/>
            <person name="Venter J.C."/>
            <person name="Vicario S."/>
            <person name="Vieira F.G."/>
            <person name="Vilella A.J."/>
            <person name="Villasante A."/>
            <person name="Walenz B."/>
            <person name="Wang J."/>
            <person name="Wasserman M."/>
            <person name="Watts T."/>
            <person name="Wilson D."/>
            <person name="Wilson R.K."/>
            <person name="Wing R.A."/>
            <person name="Wolfner M.F."/>
            <person name="Wong A."/>
            <person name="Wong G.K."/>
            <person name="Wu C.I."/>
            <person name="Wu G."/>
            <person name="Yamamoto D."/>
            <person name="Yang H.P."/>
            <person name="Yang S.P."/>
            <person name="Yorke J.A."/>
            <person name="Yoshida K."/>
            <person name="Zdobnov E."/>
            <person name="Zhang P."/>
            <person name="Zhang Y."/>
            <person name="Zimin A.V."/>
            <person name="Baldwin J."/>
            <person name="Abdouelleil A."/>
            <person name="Abdulkadir J."/>
            <person name="Abebe A."/>
            <person name="Abera B."/>
            <person name="Abreu J."/>
            <person name="Acer S.C."/>
            <person name="Aftuck L."/>
            <person name="Alexander A."/>
            <person name="An P."/>
            <person name="Anderson E."/>
            <person name="Anderson S."/>
            <person name="Arachi H."/>
            <person name="Azer M."/>
            <person name="Bachantsang P."/>
            <person name="Barry A."/>
            <person name="Bayul T."/>
            <person name="Berlin A."/>
            <person name="Bessette D."/>
            <person name="Bloom T."/>
            <person name="Blye J."/>
            <person name="Boguslavskiy L."/>
            <person name="Bonnet C."/>
            <person name="Boukhgalter B."/>
            <person name="Bourzgui I."/>
            <person name="Brown A."/>
            <person name="Cahill P."/>
            <person name="Channer S."/>
            <person name="Cheshatsang Y."/>
            <person name="Chuda L."/>
            <person name="Citroen M."/>
            <person name="Collymore A."/>
            <person name="Cooke P."/>
            <person name="Costello M."/>
            <person name="D'Aco K."/>
            <person name="Daza R."/>
            <person name="De Haan G."/>
            <person name="DeGray S."/>
            <person name="DeMaso C."/>
            <person name="Dhargay N."/>
            <person name="Dooley K."/>
            <person name="Dooley E."/>
            <person name="Doricent M."/>
            <person name="Dorje P."/>
            <person name="Dorjee K."/>
            <person name="Dupes A."/>
            <person name="Elong R."/>
            <person name="Falk J."/>
            <person name="Farina A."/>
            <person name="Faro S."/>
            <person name="Ferguson D."/>
            <person name="Fisher S."/>
            <person name="Foley C.D."/>
            <person name="Franke A."/>
            <person name="Friedrich D."/>
            <person name="Gadbois L."/>
            <person name="Gearin G."/>
            <person name="Gearin C.R."/>
            <person name="Giannoukos G."/>
            <person name="Goode T."/>
            <person name="Graham J."/>
            <person name="Grandbois E."/>
            <person name="Grewal S."/>
            <person name="Gyaltsen K."/>
            <person name="Hafez N."/>
            <person name="Hagos B."/>
            <person name="Hall J."/>
            <person name="Henson C."/>
            <person name="Hollinger A."/>
            <person name="Honan T."/>
            <person name="Huard M.D."/>
            <person name="Hughes L."/>
            <person name="Hurhula B."/>
            <person name="Husby M.E."/>
            <person name="Kamat A."/>
            <person name="Kanga B."/>
            <person name="Kashin S."/>
            <person name="Khazanovich D."/>
            <person name="Kisner P."/>
            <person name="Lance K."/>
            <person name="Lara M."/>
            <person name="Lee W."/>
            <person name="Lennon N."/>
            <person name="Letendre F."/>
            <person name="LeVine R."/>
            <person name="Lipovsky A."/>
            <person name="Liu X."/>
            <person name="Liu J."/>
            <person name="Liu S."/>
            <person name="Lokyitsang T."/>
            <person name="Lokyitsang Y."/>
            <person name="Lubonja R."/>
            <person name="Lui A."/>
            <person name="MacDonald P."/>
            <person name="Magnisalis V."/>
            <person name="Maru K."/>
            <person name="Matthews C."/>
            <person name="McCusker W."/>
            <person name="McDonough S."/>
            <person name="Mehta T."/>
            <person name="Meldrim J."/>
            <person name="Meneus L."/>
            <person name="Mihai O."/>
            <person name="Mihalev A."/>
            <person name="Mihova T."/>
            <person name="Mittelman R."/>
            <person name="Mlenga V."/>
            <person name="Montmayeur A."/>
            <person name="Mulrain L."/>
            <person name="Navidi A."/>
            <person name="Naylor J."/>
            <person name="Negash T."/>
            <person name="Nguyen T."/>
            <person name="Nguyen N."/>
            <person name="Nicol R."/>
            <person name="Norbu C."/>
            <person name="Norbu N."/>
            <person name="Novod N."/>
            <person name="O'Neill B."/>
            <person name="Osman S."/>
            <person name="Markiewicz E."/>
            <person name="Oyono O.L."/>
            <person name="Patti C."/>
            <person name="Phunkhang P."/>
            <person name="Pierre F."/>
            <person name="Priest M."/>
            <person name="Raghuraman S."/>
            <person name="Rege F."/>
            <person name="Reyes R."/>
            <person name="Rise C."/>
            <person name="Rogov P."/>
            <person name="Ross K."/>
            <person name="Ryan E."/>
            <person name="Settipalli S."/>
            <person name="Shea T."/>
            <person name="Sherpa N."/>
            <person name="Shi L."/>
            <person name="Shih D."/>
            <person name="Sparrow T."/>
            <person name="Spaulding J."/>
            <person name="Stalker J."/>
            <person name="Stange-Thomann N."/>
            <person name="Stavropoulos S."/>
            <person name="Stone C."/>
            <person name="Strader C."/>
            <person name="Tesfaye S."/>
            <person name="Thomson T."/>
            <person name="Thoulutsang Y."/>
            <person name="Thoulutsang D."/>
            <person name="Topham K."/>
            <person name="Topping I."/>
            <person name="Tsamla T."/>
            <person name="Vassiliev H."/>
            <person name="Vo A."/>
            <person name="Wangchuk T."/>
            <person name="Wangdi T."/>
            <person name="Weiand M."/>
            <person name="Wilkinson J."/>
            <person name="Wilson A."/>
            <person name="Yadav S."/>
            <person name="Young G."/>
            <person name="Yu Q."/>
            <person name="Zembek L."/>
            <person name="Zhong D."/>
            <person name="Zimmer A."/>
            <person name="Zwirko Z."/>
            <person name="Jaffe D.B."/>
            <person name="Alvarez P."/>
            <person name="Brockman W."/>
            <person name="Butler J."/>
            <person name="Chin C."/>
            <person name="Gnerre S."/>
            <person name="Grabherr M."/>
            <person name="Kleber M."/>
            <person name="Mauceli E."/>
            <person name="MacCallum I."/>
        </authorList>
    </citation>
    <scope>NUCLEOTIDE SEQUENCE [LARGE SCALE GENOMIC DNA]</scope>
    <source>
        <strain evidence="3">Tucson 15081-1352.22</strain>
    </source>
</reference>
<feature type="compositionally biased region" description="Polar residues" evidence="1">
    <location>
        <begin position="108"/>
        <end position="119"/>
    </location>
</feature>
<dbReference type="eggNOG" id="ENOG502T97F">
    <property type="taxonomic scope" value="Eukaryota"/>
</dbReference>
<evidence type="ECO:0000256" key="1">
    <source>
        <dbReference type="SAM" id="MobiDB-lite"/>
    </source>
</evidence>
<dbReference type="HOGENOM" id="CLU_1246528_0_0_1"/>
<dbReference type="OrthoDB" id="7858940at2759"/>
<dbReference type="InParanoid" id="B4KXI2"/>
<feature type="region of interest" description="Disordered" evidence="1">
    <location>
        <begin position="89"/>
        <end position="119"/>
    </location>
</feature>
<feature type="compositionally biased region" description="Basic residues" evidence="1">
    <location>
        <begin position="94"/>
        <end position="107"/>
    </location>
</feature>